<dbReference type="EMBL" id="FOMD01000001">
    <property type="protein sequence ID" value="SFC13987.1"/>
    <property type="molecule type" value="Genomic_DNA"/>
</dbReference>
<proteinExistence type="predicted"/>
<protein>
    <recommendedName>
        <fullName evidence="6">Glycoprotein</fullName>
    </recommendedName>
</protein>
<name>A0A1I1GQE7_9ACTN</name>
<dbReference type="RefSeq" id="WP_091553621.1">
    <property type="nucleotide sequence ID" value="NZ_BNAC01000002.1"/>
</dbReference>
<feature type="transmembrane region" description="Helical" evidence="2">
    <location>
        <begin position="705"/>
        <end position="726"/>
    </location>
</feature>
<keyword evidence="2" id="KW-0472">Membrane</keyword>
<dbReference type="InterPro" id="IPR046112">
    <property type="entry name" value="DUF6049"/>
</dbReference>
<feature type="region of interest" description="Disordered" evidence="1">
    <location>
        <begin position="744"/>
        <end position="769"/>
    </location>
</feature>
<evidence type="ECO:0000256" key="2">
    <source>
        <dbReference type="SAM" id="Phobius"/>
    </source>
</evidence>
<feature type="compositionally biased region" description="Low complexity" evidence="1">
    <location>
        <begin position="749"/>
        <end position="758"/>
    </location>
</feature>
<evidence type="ECO:0008006" key="6">
    <source>
        <dbReference type="Google" id="ProtNLM"/>
    </source>
</evidence>
<keyword evidence="5" id="KW-1185">Reference proteome</keyword>
<evidence type="ECO:0000256" key="3">
    <source>
        <dbReference type="SAM" id="SignalP"/>
    </source>
</evidence>
<organism evidence="4 5">
    <name type="scientific">Klenkia taihuensis</name>
    <dbReference type="NCBI Taxonomy" id="1225127"/>
    <lineage>
        <taxon>Bacteria</taxon>
        <taxon>Bacillati</taxon>
        <taxon>Actinomycetota</taxon>
        <taxon>Actinomycetes</taxon>
        <taxon>Geodermatophilales</taxon>
        <taxon>Geodermatophilaceae</taxon>
        <taxon>Klenkia</taxon>
    </lineage>
</organism>
<keyword evidence="3" id="KW-0732">Signal</keyword>
<feature type="signal peptide" evidence="3">
    <location>
        <begin position="1"/>
        <end position="39"/>
    </location>
</feature>
<feature type="compositionally biased region" description="Low complexity" evidence="1">
    <location>
        <begin position="329"/>
        <end position="351"/>
    </location>
</feature>
<dbReference type="AlphaFoldDB" id="A0A1I1GQE7"/>
<dbReference type="Pfam" id="PF19516">
    <property type="entry name" value="DUF6049"/>
    <property type="match status" value="1"/>
</dbReference>
<evidence type="ECO:0000313" key="4">
    <source>
        <dbReference type="EMBL" id="SFC13987.1"/>
    </source>
</evidence>
<keyword evidence="2" id="KW-0812">Transmembrane</keyword>
<feature type="region of interest" description="Disordered" evidence="1">
    <location>
        <begin position="319"/>
        <end position="352"/>
    </location>
</feature>
<feature type="chain" id="PRO_5011784246" description="Glycoprotein" evidence="3">
    <location>
        <begin position="40"/>
        <end position="769"/>
    </location>
</feature>
<reference evidence="5" key="1">
    <citation type="submission" date="2016-10" db="EMBL/GenBank/DDBJ databases">
        <authorList>
            <person name="Varghese N."/>
            <person name="Submissions S."/>
        </authorList>
    </citation>
    <scope>NUCLEOTIDE SEQUENCE [LARGE SCALE GENOMIC DNA]</scope>
    <source>
        <strain evidence="5">DSM 45962</strain>
    </source>
</reference>
<evidence type="ECO:0000256" key="1">
    <source>
        <dbReference type="SAM" id="MobiDB-lite"/>
    </source>
</evidence>
<evidence type="ECO:0000313" key="5">
    <source>
        <dbReference type="Proteomes" id="UP000199022"/>
    </source>
</evidence>
<sequence>MTRRAAGGAGRPATRVLLGVTVLTAVLGALLLPVPAAQAAPATGATAAAPVAITITTLEPRTVTPGSTVVVGMTLTNDGDDTITDLSVRLQRGDRLTTRDELTADAAQPSAGDAAQAPFQPIPSTVLEPGDDAFFQFSTPAADLALTADGVYPVLVNVNGTRAGLVERVGELSTYLTVFAGTTSRTTVSWLWPLTDRPHRDADGTFTDDDLADEVSADGRLDRALAALEGLPDGGRTVPVTLAVDPALVEELTAMSGGYTVDGAPGGGVAAAGEWLSRLRSLAVVHPVVALPYADVDADALQAAGLPGALTRSLPGTVEGTAAQPARGSAPATPSATATATTEPPAPTTSAGEQVLADALDTTPRTDLAWPAGGAVRTDTLATLTAGGVDQLVLGQGGYTDADAAVGRTGRAAAARVPVTTAGGTLTTLVADSALAEVVAGADTAVGGPRVAEQRYLAELGVLTSQLAAVDPAVAQTVLVVPPREVQADPDWTTPMMADTATEPWLAAASLEDLASGPVADAGDLVAPADDARLAGPGMASVAAAVAVRDDVAGAVVGDPGTVLAGYDAAVSRAVSVSWRDDPDGFTASATDLQQTLAALRGEVGLVAPADGAYSLASSDAPLVLTVRNDLPFAVDVTLDLQTRSGVGFEAETVPAQRLDPLTRTVITVPTSVRQSGSFTVVAQLATPAGGPLGTEVQLRVSSTAYGPITLAITIGATALLGLLFLRRLVLFVLRRRRGGPAPVDDDVLVPVDGDAAGPQSTPPTRSPV</sequence>
<dbReference type="OrthoDB" id="3797035at2"/>
<keyword evidence="2" id="KW-1133">Transmembrane helix</keyword>
<gene>
    <name evidence="4" type="ORF">SAMN05661030_0218</name>
</gene>
<dbReference type="Proteomes" id="UP000199022">
    <property type="component" value="Unassembled WGS sequence"/>
</dbReference>
<dbReference type="STRING" id="1225127.SAMN05661030_0218"/>
<accession>A0A1I1GQE7</accession>